<keyword evidence="15" id="KW-1185">Reference proteome</keyword>
<keyword evidence="7 10" id="KW-1278">Translocase</keyword>
<dbReference type="GO" id="GO:0008564">
    <property type="term" value="F:protein-exporting ATPase activity"/>
    <property type="evidence" value="ECO:0007669"/>
    <property type="project" value="UniProtKB-EC"/>
</dbReference>
<dbReference type="GO" id="GO:0017038">
    <property type="term" value="P:protein import"/>
    <property type="evidence" value="ECO:0007669"/>
    <property type="project" value="InterPro"/>
</dbReference>
<dbReference type="EMBL" id="CP036281">
    <property type="protein sequence ID" value="QDU82106.1"/>
    <property type="molecule type" value="Genomic_DNA"/>
</dbReference>
<feature type="binding site" evidence="10">
    <location>
        <position position="493"/>
    </location>
    <ligand>
        <name>ATP</name>
        <dbReference type="ChEBI" id="CHEBI:30616"/>
    </ligand>
</feature>
<feature type="domain" description="Helicase C-terminal" evidence="12">
    <location>
        <begin position="418"/>
        <end position="573"/>
    </location>
</feature>
<dbReference type="SMART" id="SM00958">
    <property type="entry name" value="SecA_PP_bind"/>
    <property type="match status" value="1"/>
</dbReference>
<keyword evidence="2 10" id="KW-1003">Cell membrane</keyword>
<comment type="similarity">
    <text evidence="10">Belongs to the SecA family.</text>
</comment>
<feature type="binding site" evidence="10">
    <location>
        <begin position="82"/>
        <end position="86"/>
    </location>
    <ligand>
        <name>ATP</name>
        <dbReference type="ChEBI" id="CHEBI:30616"/>
    </ligand>
</feature>
<dbReference type="EC" id="7.4.2.8" evidence="10"/>
<feature type="domain" description="Helicase ATP-binding" evidence="11">
    <location>
        <begin position="66"/>
        <end position="223"/>
    </location>
</feature>
<protein>
    <recommendedName>
        <fullName evidence="10">Protein translocase subunit SecA</fullName>
        <ecNumber evidence="10">7.4.2.8</ecNumber>
    </recommendedName>
</protein>
<evidence type="ECO:0000256" key="6">
    <source>
        <dbReference type="ARBA" id="ARBA00022927"/>
    </source>
</evidence>
<dbReference type="CDD" id="cd17928">
    <property type="entry name" value="DEXDc_SecA"/>
    <property type="match status" value="1"/>
</dbReference>
<evidence type="ECO:0000256" key="7">
    <source>
        <dbReference type="ARBA" id="ARBA00022967"/>
    </source>
</evidence>
<dbReference type="FunFam" id="3.40.50.300:FF:000429">
    <property type="entry name" value="Preprotein translocase subunit SecA"/>
    <property type="match status" value="1"/>
</dbReference>
<dbReference type="InterPro" id="IPR014001">
    <property type="entry name" value="Helicase_ATP-bd"/>
</dbReference>
<dbReference type="GO" id="GO:0031522">
    <property type="term" value="C:cell envelope Sec protein transport complex"/>
    <property type="evidence" value="ECO:0007669"/>
    <property type="project" value="TreeGrafter"/>
</dbReference>
<evidence type="ECO:0000259" key="11">
    <source>
        <dbReference type="PROSITE" id="PS51192"/>
    </source>
</evidence>
<dbReference type="InterPro" id="IPR044722">
    <property type="entry name" value="SecA_SF2_C"/>
</dbReference>
<feature type="binding site" evidence="10">
    <location>
        <position position="64"/>
    </location>
    <ligand>
        <name>ATP</name>
        <dbReference type="ChEBI" id="CHEBI:30616"/>
    </ligand>
</feature>
<evidence type="ECO:0000313" key="15">
    <source>
        <dbReference type="Proteomes" id="UP000317178"/>
    </source>
</evidence>
<feature type="domain" description="SecA family profile" evidence="13">
    <location>
        <begin position="1"/>
        <end position="571"/>
    </location>
</feature>
<evidence type="ECO:0000259" key="12">
    <source>
        <dbReference type="PROSITE" id="PS51194"/>
    </source>
</evidence>
<dbReference type="PROSITE" id="PS01312">
    <property type="entry name" value="SECA"/>
    <property type="match status" value="1"/>
</dbReference>
<dbReference type="SMART" id="SM00957">
    <property type="entry name" value="SecA_DEAD"/>
    <property type="match status" value="1"/>
</dbReference>
<dbReference type="PANTHER" id="PTHR30612">
    <property type="entry name" value="SECA INNER MEMBRANE COMPONENT OF SEC PROTEIN SECRETION SYSTEM"/>
    <property type="match status" value="1"/>
</dbReference>
<dbReference type="GO" id="GO:0005886">
    <property type="term" value="C:plasma membrane"/>
    <property type="evidence" value="ECO:0007669"/>
    <property type="project" value="UniProtKB-SubCell"/>
</dbReference>
<dbReference type="PRINTS" id="PR00906">
    <property type="entry name" value="SECA"/>
</dbReference>
<dbReference type="PROSITE" id="PS51194">
    <property type="entry name" value="HELICASE_CTER"/>
    <property type="match status" value="1"/>
</dbReference>
<dbReference type="InterPro" id="IPR011115">
    <property type="entry name" value="SecA_DEAD"/>
</dbReference>
<dbReference type="PANTHER" id="PTHR30612:SF0">
    <property type="entry name" value="CHLOROPLAST PROTEIN-TRANSPORTING ATPASE"/>
    <property type="match status" value="1"/>
</dbReference>
<evidence type="ECO:0000259" key="13">
    <source>
        <dbReference type="PROSITE" id="PS51196"/>
    </source>
</evidence>
<comment type="subcellular location">
    <subcellularLocation>
        <location evidence="10">Cell membrane</location>
        <topology evidence="10">Peripheral membrane protein</topology>
        <orientation evidence="10">Cytoplasmic side</orientation>
    </subcellularLocation>
    <subcellularLocation>
        <location evidence="10">Cytoplasm</location>
    </subcellularLocation>
    <text evidence="10">Distribution is 50-50.</text>
</comment>
<keyword evidence="8 10" id="KW-0811">Translocation</keyword>
<dbReference type="InterPro" id="IPR014018">
    <property type="entry name" value="SecA_motor_DEAD"/>
</dbReference>
<sequence length="620" mass="70364">MANDIIARAEKLRDITEEELLKQGREIHWQAKSAKDLTEILPDAFALAREASRRVLGMEQYPVQIMGACALFEGHIAEMQTGEGKTLTAVMPSYLRALRGRGVHVITVNDYLAQRDADQMGPVYKALGLTVSCVTAEMEPEERRAAYACDITYCTAKELGFDFLRDRLRSGTDAHGTNIEKKARSLFNKHDDGQVQRGHYFALIDEADSILIDEARTPLIIGLLKSNDSSAVTLMRWSQRICKNLKPVEDYIFDPERRSAYLTDAGCRHLMLIKKPTILDKVETQKIYTQVERALIAQYGFQRDRDYVVADDKVHIVDESTGRIMEGRKWQDGLHQAIEAKEMVPITAATGQAARITVQEFFRHYTHLSGMTGTAQTARRELKKTFHLKVAVIPTNKRCIRKGLPTRLFPTLKAKWEAVASEIERMREMNRAVLLGTPSVEASEAVSQLLLVRGVPHQVLNAHYHEQEAEIVKEAGHAKRVTIATNMAGRGTDILLDETVRGAGGLHVIATEMHTSDRIDRQLLGRAARQGDPGSYQFFLSWEDELFRSLSSTEQERLKRKAEKSSKAELSAHMHRLFKAAQRKIQKAHRKNRKQLLKHEQQRNRMYLQMGIDPYLELTE</sequence>
<evidence type="ECO:0000256" key="9">
    <source>
        <dbReference type="ARBA" id="ARBA00023136"/>
    </source>
</evidence>
<dbReference type="GO" id="GO:0005829">
    <property type="term" value="C:cytosol"/>
    <property type="evidence" value="ECO:0007669"/>
    <property type="project" value="TreeGrafter"/>
</dbReference>
<gene>
    <name evidence="10" type="primary">secA</name>
    <name evidence="14" type="ORF">Pla110_38610</name>
</gene>
<evidence type="ECO:0000256" key="4">
    <source>
        <dbReference type="ARBA" id="ARBA00022741"/>
    </source>
</evidence>
<dbReference type="InterPro" id="IPR001650">
    <property type="entry name" value="Helicase_C-like"/>
</dbReference>
<evidence type="ECO:0000256" key="10">
    <source>
        <dbReference type="HAMAP-Rule" id="MF_01382"/>
    </source>
</evidence>
<evidence type="ECO:0000256" key="5">
    <source>
        <dbReference type="ARBA" id="ARBA00022840"/>
    </source>
</evidence>
<dbReference type="GO" id="GO:0005524">
    <property type="term" value="F:ATP binding"/>
    <property type="evidence" value="ECO:0007669"/>
    <property type="project" value="UniProtKB-UniRule"/>
</dbReference>
<keyword evidence="5 10" id="KW-0067">ATP-binding</keyword>
<dbReference type="Pfam" id="PF21090">
    <property type="entry name" value="P-loop_SecA"/>
    <property type="match status" value="1"/>
</dbReference>
<organism evidence="14 15">
    <name type="scientific">Polystyrenella longa</name>
    <dbReference type="NCBI Taxonomy" id="2528007"/>
    <lineage>
        <taxon>Bacteria</taxon>
        <taxon>Pseudomonadati</taxon>
        <taxon>Planctomycetota</taxon>
        <taxon>Planctomycetia</taxon>
        <taxon>Planctomycetales</taxon>
        <taxon>Planctomycetaceae</taxon>
        <taxon>Polystyrenella</taxon>
    </lineage>
</organism>
<dbReference type="InterPro" id="IPR000185">
    <property type="entry name" value="SecA"/>
</dbReference>
<keyword evidence="6 10" id="KW-0653">Protein transport</keyword>
<comment type="catalytic activity">
    <reaction evidence="10">
        <text>ATP + H2O + cellular proteinSide 1 = ADP + phosphate + cellular proteinSide 2.</text>
        <dbReference type="EC" id="7.4.2.8"/>
    </reaction>
</comment>
<dbReference type="HAMAP" id="MF_01382">
    <property type="entry name" value="SecA"/>
    <property type="match status" value="1"/>
</dbReference>
<dbReference type="PROSITE" id="PS51192">
    <property type="entry name" value="HELICASE_ATP_BIND_1"/>
    <property type="match status" value="1"/>
</dbReference>
<keyword evidence="9 10" id="KW-0472">Membrane</keyword>
<dbReference type="Gene3D" id="3.40.50.300">
    <property type="entry name" value="P-loop containing nucleotide triphosphate hydrolases"/>
    <property type="match status" value="2"/>
</dbReference>
<dbReference type="SUPFAM" id="SSF52540">
    <property type="entry name" value="P-loop containing nucleoside triphosphate hydrolases"/>
    <property type="match status" value="2"/>
</dbReference>
<dbReference type="GO" id="GO:0043952">
    <property type="term" value="P:protein transport by the Sec complex"/>
    <property type="evidence" value="ECO:0007669"/>
    <property type="project" value="TreeGrafter"/>
</dbReference>
<keyword evidence="4 10" id="KW-0547">Nucleotide-binding</keyword>
<dbReference type="PROSITE" id="PS51196">
    <property type="entry name" value="SECA_MOTOR_DEAD"/>
    <property type="match status" value="1"/>
</dbReference>
<evidence type="ECO:0000256" key="1">
    <source>
        <dbReference type="ARBA" id="ARBA00022448"/>
    </source>
</evidence>
<dbReference type="AlphaFoldDB" id="A0A518CSB9"/>
<comment type="function">
    <text evidence="10">Part of the Sec protein translocase complex. Interacts with the SecYEG preprotein conducting channel. Has a central role in coupling the hydrolysis of ATP to the transfer of proteins into and across the cell membrane, serving as an ATP-driven molecular motor driving the stepwise translocation of polypeptide chains across the membrane.</text>
</comment>
<comment type="subunit">
    <text evidence="10">Monomer and homodimer. Part of the essential Sec protein translocation apparatus which comprises SecA, SecYEG and auxiliary proteins SecDF. Other proteins may also be involved.</text>
</comment>
<dbReference type="Pfam" id="PF07517">
    <property type="entry name" value="SecA_DEAD"/>
    <property type="match status" value="1"/>
</dbReference>
<dbReference type="GO" id="GO:0006605">
    <property type="term" value="P:protein targeting"/>
    <property type="evidence" value="ECO:0007669"/>
    <property type="project" value="UniProtKB-UniRule"/>
</dbReference>
<evidence type="ECO:0000256" key="3">
    <source>
        <dbReference type="ARBA" id="ARBA00022490"/>
    </source>
</evidence>
<keyword evidence="3 10" id="KW-0963">Cytoplasm</keyword>
<dbReference type="Gene3D" id="3.90.1440.10">
    <property type="entry name" value="SecA, preprotein cross-linking domain"/>
    <property type="match status" value="1"/>
</dbReference>
<accession>A0A518CSB9</accession>
<evidence type="ECO:0000256" key="2">
    <source>
        <dbReference type="ARBA" id="ARBA00022475"/>
    </source>
</evidence>
<dbReference type="InterPro" id="IPR020937">
    <property type="entry name" value="SecA_CS"/>
</dbReference>
<dbReference type="InterPro" id="IPR027417">
    <property type="entry name" value="P-loop_NTPase"/>
</dbReference>
<reference evidence="14 15" key="1">
    <citation type="submission" date="2019-02" db="EMBL/GenBank/DDBJ databases">
        <title>Deep-cultivation of Planctomycetes and their phenomic and genomic characterization uncovers novel biology.</title>
        <authorList>
            <person name="Wiegand S."/>
            <person name="Jogler M."/>
            <person name="Boedeker C."/>
            <person name="Pinto D."/>
            <person name="Vollmers J."/>
            <person name="Rivas-Marin E."/>
            <person name="Kohn T."/>
            <person name="Peeters S.H."/>
            <person name="Heuer A."/>
            <person name="Rast P."/>
            <person name="Oberbeckmann S."/>
            <person name="Bunk B."/>
            <person name="Jeske O."/>
            <person name="Meyerdierks A."/>
            <person name="Storesund J.E."/>
            <person name="Kallscheuer N."/>
            <person name="Luecker S."/>
            <person name="Lage O.M."/>
            <person name="Pohl T."/>
            <person name="Merkel B.J."/>
            <person name="Hornburger P."/>
            <person name="Mueller R.-W."/>
            <person name="Bruemmer F."/>
            <person name="Labrenz M."/>
            <person name="Spormann A.M."/>
            <person name="Op den Camp H."/>
            <person name="Overmann J."/>
            <person name="Amann R."/>
            <person name="Jetten M.S.M."/>
            <person name="Mascher T."/>
            <person name="Medema M.H."/>
            <person name="Devos D.P."/>
            <person name="Kaster A.-K."/>
            <person name="Ovreas L."/>
            <person name="Rohde M."/>
            <person name="Galperin M.Y."/>
            <person name="Jogler C."/>
        </authorList>
    </citation>
    <scope>NUCLEOTIDE SEQUENCE [LARGE SCALE GENOMIC DNA]</scope>
    <source>
        <strain evidence="14 15">Pla110</strain>
    </source>
</reference>
<dbReference type="InterPro" id="IPR011130">
    <property type="entry name" value="SecA_preprotein_X-link_dom"/>
</dbReference>
<dbReference type="SUPFAM" id="SSF81767">
    <property type="entry name" value="Pre-protein crosslinking domain of SecA"/>
    <property type="match status" value="1"/>
</dbReference>
<evidence type="ECO:0000313" key="14">
    <source>
        <dbReference type="EMBL" id="QDU82106.1"/>
    </source>
</evidence>
<dbReference type="OrthoDB" id="9805579at2"/>
<dbReference type="InterPro" id="IPR036670">
    <property type="entry name" value="SecA_X-link_sf"/>
</dbReference>
<proteinExistence type="inferred from homology"/>
<dbReference type="KEGG" id="plon:Pla110_38610"/>
<name>A0A518CSB9_9PLAN</name>
<dbReference type="CDD" id="cd18803">
    <property type="entry name" value="SF2_C_secA"/>
    <property type="match status" value="1"/>
</dbReference>
<dbReference type="Proteomes" id="UP000317178">
    <property type="component" value="Chromosome"/>
</dbReference>
<keyword evidence="1 10" id="KW-0813">Transport</keyword>
<evidence type="ECO:0000256" key="8">
    <source>
        <dbReference type="ARBA" id="ARBA00023010"/>
    </source>
</evidence>
<dbReference type="Pfam" id="PF01043">
    <property type="entry name" value="SecA_PP_bind"/>
    <property type="match status" value="1"/>
</dbReference>
<dbReference type="GO" id="GO:0065002">
    <property type="term" value="P:intracellular protein transmembrane transport"/>
    <property type="evidence" value="ECO:0007669"/>
    <property type="project" value="UniProtKB-UniRule"/>
</dbReference>